<dbReference type="OrthoDB" id="9815357at2"/>
<keyword evidence="4" id="KW-0998">Cell outer membrane</keyword>
<keyword evidence="3" id="KW-0472">Membrane</keyword>
<dbReference type="InterPro" id="IPR051692">
    <property type="entry name" value="OMP-like"/>
</dbReference>
<dbReference type="GO" id="GO:0009279">
    <property type="term" value="C:cell outer membrane"/>
    <property type="evidence" value="ECO:0007669"/>
    <property type="project" value="UniProtKB-SubCell"/>
</dbReference>
<comment type="similarity">
    <text evidence="5">Belongs to the Omp25/RopB family.</text>
</comment>
<dbReference type="PANTHER" id="PTHR34001:SF3">
    <property type="entry name" value="BLL7405 PROTEIN"/>
    <property type="match status" value="1"/>
</dbReference>
<dbReference type="PANTHER" id="PTHR34001">
    <property type="entry name" value="BLL7405 PROTEIN"/>
    <property type="match status" value="1"/>
</dbReference>
<evidence type="ECO:0000256" key="2">
    <source>
        <dbReference type="ARBA" id="ARBA00022729"/>
    </source>
</evidence>
<evidence type="ECO:0000256" key="6">
    <source>
        <dbReference type="SAM" id="SignalP"/>
    </source>
</evidence>
<comment type="subcellular location">
    <subcellularLocation>
        <location evidence="1">Cell outer membrane</location>
    </subcellularLocation>
</comment>
<accession>A0A346A252</accession>
<dbReference type="RefSeq" id="WP_115693628.1">
    <property type="nucleotide sequence ID" value="NZ_CP031417.1"/>
</dbReference>
<keyword evidence="2 6" id="KW-0732">Signal</keyword>
<keyword evidence="9" id="KW-1185">Reference proteome</keyword>
<evidence type="ECO:0000313" key="8">
    <source>
        <dbReference type="EMBL" id="AXK83249.1"/>
    </source>
</evidence>
<dbReference type="InterPro" id="IPR027385">
    <property type="entry name" value="Beta-barrel_OMP"/>
</dbReference>
<feature type="chain" id="PRO_5016913682" evidence="6">
    <location>
        <begin position="23"/>
        <end position="206"/>
    </location>
</feature>
<dbReference type="AlphaFoldDB" id="A0A346A252"/>
<evidence type="ECO:0000256" key="5">
    <source>
        <dbReference type="ARBA" id="ARBA00038306"/>
    </source>
</evidence>
<evidence type="ECO:0000256" key="4">
    <source>
        <dbReference type="ARBA" id="ARBA00023237"/>
    </source>
</evidence>
<feature type="domain" description="Outer membrane protein beta-barrel" evidence="7">
    <location>
        <begin position="10"/>
        <end position="206"/>
    </location>
</feature>
<dbReference type="SUPFAM" id="SSF56925">
    <property type="entry name" value="OMPA-like"/>
    <property type="match status" value="1"/>
</dbReference>
<dbReference type="Pfam" id="PF13505">
    <property type="entry name" value="OMP_b-brl"/>
    <property type="match status" value="1"/>
</dbReference>
<dbReference type="EMBL" id="CP031417">
    <property type="protein sequence ID" value="AXK83249.1"/>
    <property type="molecule type" value="Genomic_DNA"/>
</dbReference>
<dbReference type="KEGG" id="ptaw:DW352_23645"/>
<dbReference type="InterPro" id="IPR011250">
    <property type="entry name" value="OMP/PagP_B-barrel"/>
</dbReference>
<evidence type="ECO:0000256" key="1">
    <source>
        <dbReference type="ARBA" id="ARBA00004442"/>
    </source>
</evidence>
<dbReference type="Gene3D" id="2.40.160.20">
    <property type="match status" value="1"/>
</dbReference>
<dbReference type="Proteomes" id="UP000254889">
    <property type="component" value="Chromosome"/>
</dbReference>
<evidence type="ECO:0000313" key="9">
    <source>
        <dbReference type="Proteomes" id="UP000254889"/>
    </source>
</evidence>
<evidence type="ECO:0000256" key="3">
    <source>
        <dbReference type="ARBA" id="ARBA00023136"/>
    </source>
</evidence>
<organism evidence="8 9">
    <name type="scientific">Pseudolabrys taiwanensis</name>
    <dbReference type="NCBI Taxonomy" id="331696"/>
    <lineage>
        <taxon>Bacteria</taxon>
        <taxon>Pseudomonadati</taxon>
        <taxon>Pseudomonadota</taxon>
        <taxon>Alphaproteobacteria</taxon>
        <taxon>Hyphomicrobiales</taxon>
        <taxon>Xanthobacteraceae</taxon>
        <taxon>Pseudolabrys</taxon>
    </lineage>
</organism>
<reference evidence="8 9" key="1">
    <citation type="submission" date="2018-07" db="EMBL/GenBank/DDBJ databases">
        <authorList>
            <person name="Quirk P.G."/>
            <person name="Krulwich T.A."/>
        </authorList>
    </citation>
    <scope>NUCLEOTIDE SEQUENCE [LARGE SCALE GENOMIC DNA]</scope>
    <source>
        <strain evidence="8 9">CC-BB4</strain>
    </source>
</reference>
<feature type="signal peptide" evidence="6">
    <location>
        <begin position="1"/>
        <end position="22"/>
    </location>
</feature>
<name>A0A346A252_9HYPH</name>
<gene>
    <name evidence="8" type="ORF">DW352_23645</name>
</gene>
<protein>
    <submittedName>
        <fullName evidence="8">Porin family protein</fullName>
    </submittedName>
</protein>
<sequence length="206" mass="22224">MKNSIRALAALLLAGATGVATAADFPRGGGSPYYAPTPMVYNWAGFYVGGNIGYQWGKVTNSSINPSGVAGGVQAGYNWQNGQFVFGAETDLQLSGADDTFAPYKFSNPWFGTLRGRIGYSFNNIMPYVTGGLAYGNVKSENGNLSENKTQLGWTLGLGAEVGLTQNWSAKVEYLYMDLGQRHYSITNTDNAFQSSVFRVGVNYHF</sequence>
<evidence type="ECO:0000259" key="7">
    <source>
        <dbReference type="Pfam" id="PF13505"/>
    </source>
</evidence>
<proteinExistence type="inferred from homology"/>